<dbReference type="RefSeq" id="WP_244723642.1">
    <property type="nucleotide sequence ID" value="NZ_CP095049.1"/>
</dbReference>
<dbReference type="InterPro" id="IPR027268">
    <property type="entry name" value="Peptidase_M4/M1_CTD_sf"/>
</dbReference>
<evidence type="ECO:0000313" key="3">
    <source>
        <dbReference type="Proteomes" id="UP000831785"/>
    </source>
</evidence>
<dbReference type="SUPFAM" id="SSF55486">
    <property type="entry name" value="Metalloproteases ('zincins'), catalytic domain"/>
    <property type="match status" value="1"/>
</dbReference>
<name>A0ABY4FH25_9BACT</name>
<dbReference type="InterPro" id="IPR014782">
    <property type="entry name" value="Peptidase_M1_dom"/>
</dbReference>
<protein>
    <recommendedName>
        <fullName evidence="1">Peptidase M1 membrane alanine aminopeptidase domain-containing protein</fullName>
    </recommendedName>
</protein>
<dbReference type="Gene3D" id="1.10.390.10">
    <property type="entry name" value="Neutral Protease Domain 2"/>
    <property type="match status" value="1"/>
</dbReference>
<organism evidence="2 3">
    <name type="scientific">Hymenobacter cellulosivorans</name>
    <dbReference type="NCBI Taxonomy" id="2932249"/>
    <lineage>
        <taxon>Bacteria</taxon>
        <taxon>Pseudomonadati</taxon>
        <taxon>Bacteroidota</taxon>
        <taxon>Cytophagia</taxon>
        <taxon>Cytophagales</taxon>
        <taxon>Hymenobacteraceae</taxon>
        <taxon>Hymenobacter</taxon>
    </lineage>
</organism>
<evidence type="ECO:0000259" key="1">
    <source>
        <dbReference type="Pfam" id="PF01433"/>
    </source>
</evidence>
<gene>
    <name evidence="2" type="ORF">MUN80_10925</name>
</gene>
<proteinExistence type="predicted"/>
<dbReference type="Pfam" id="PF01433">
    <property type="entry name" value="Peptidase_M1"/>
    <property type="match status" value="1"/>
</dbReference>
<sequence length="418" mass="47048">MRLILLLLALVLGFGTAGWAKPARNQVTVDLTIQPATHSFSCRYTLTTTAPAAVSQLGLNLNRQFRLATITGPQVTRFTAAPWYDSFQKDTLQRLSVAFSGPQRRPRLTVEYGGQLPERFYTDSLAELTAFANWLPNLPDREYELVDYQLTVHVPVGFRVVSTHEPRRVRPGEYYFTGTAPNIELTAVAARSFTTLVAAGSPQIVIHKANRPATHLDTVLLSQAQAMIRWQNQTIGRQEPIRQFTFLLPGTNRNASGLLDNAAVITYSDFDPRRTGELLILAHEISHKWWGYGTWNDYNNWLNEGMATYSSLLYLRTTGDTARFRQELAKRRTSAASVGAVIGFDVRRNDYPTFRKAMYDKPTVILYELEQRLGTEVFLQLLATAAAAHLATTEEFLTLVERQTSRATRDWLAGKLST</sequence>
<evidence type="ECO:0000313" key="2">
    <source>
        <dbReference type="EMBL" id="UOQ55247.1"/>
    </source>
</evidence>
<dbReference type="Proteomes" id="UP000831785">
    <property type="component" value="Chromosome"/>
</dbReference>
<feature type="domain" description="Peptidase M1 membrane alanine aminopeptidase" evidence="1">
    <location>
        <begin position="279"/>
        <end position="390"/>
    </location>
</feature>
<accession>A0ABY4FH25</accession>
<keyword evidence="3" id="KW-1185">Reference proteome</keyword>
<reference evidence="2 3" key="1">
    <citation type="submission" date="2022-04" db="EMBL/GenBank/DDBJ databases">
        <title>Hymenobacter sp. isolated from the air.</title>
        <authorList>
            <person name="Won M."/>
            <person name="Lee C.-M."/>
            <person name="Woen H.-Y."/>
            <person name="Kwon S.-W."/>
        </authorList>
    </citation>
    <scope>NUCLEOTIDE SEQUENCE [LARGE SCALE GENOMIC DNA]</scope>
    <source>
        <strain evidence="3">5116 S-27</strain>
    </source>
</reference>
<dbReference type="EMBL" id="CP095049">
    <property type="protein sequence ID" value="UOQ55247.1"/>
    <property type="molecule type" value="Genomic_DNA"/>
</dbReference>